<feature type="binding site" evidence="7">
    <location>
        <position position="270"/>
    </location>
    <ligand>
        <name>ATP</name>
        <dbReference type="ChEBI" id="CHEBI:30616"/>
    </ligand>
</feature>
<evidence type="ECO:0000256" key="1">
    <source>
        <dbReference type="ARBA" id="ARBA00007894"/>
    </source>
</evidence>
<sequence length="510" mass="58381">MTQIDNRTEGQLQPEPTQVPRLRFAPSPTGFLHIGAFRTALFSWLFARHSGGKFILRIEDTDLARTVEGAVEDFTNGLKWLGMDIDEGPIIGGPYGPYYQVQRKALYQQYASQLIESGHAYRCYCTPERLDEMRKEQVANKLPPRYDRRCRYLTAEERAAHEAASDAWTVRFAMPLEGETVVHDMLHGDMVFKNSDLDDTVILKSNGLAPYHLAHLVDDHLMGITHVLRGEEWISSAPRHVQIYQALGWEPPLFYHLPNVLGKDKKKLSKRRNAPSWSDYKREGYLPEAVFNFLALLGWAYDDQTELFTREELIKVFTLEKIGISSGIYDPEKLLWMNGVYIRKLSLQELVERTLPYMERPEADGGLPDSVQRPLDRDYTTRVLALEHERLKTLGEAPYVVSFFYEKEIDYGLDILIQKKMDAANTRDALLHARELLNSLDSWEHTVLEAQLRELVAKLGLKAGQLFGAIRTAVSGRTATPPLFEMMEVLGRDVCMKRIDQAIAKLEQHS</sequence>
<feature type="short sequence motif" description="'KMSKS' region" evidence="7">
    <location>
        <begin position="267"/>
        <end position="271"/>
    </location>
</feature>
<keyword evidence="2 7" id="KW-0436">Ligase</keyword>
<evidence type="ECO:0000256" key="2">
    <source>
        <dbReference type="ARBA" id="ARBA00022598"/>
    </source>
</evidence>
<evidence type="ECO:0000256" key="6">
    <source>
        <dbReference type="ARBA" id="ARBA00023146"/>
    </source>
</evidence>
<evidence type="ECO:0000256" key="5">
    <source>
        <dbReference type="ARBA" id="ARBA00022917"/>
    </source>
</evidence>
<evidence type="ECO:0000256" key="3">
    <source>
        <dbReference type="ARBA" id="ARBA00022741"/>
    </source>
</evidence>
<dbReference type="InterPro" id="IPR020058">
    <property type="entry name" value="Glu/Gln-tRNA-synth_Ib_cat-dom"/>
</dbReference>
<dbReference type="PANTHER" id="PTHR43311:SF2">
    <property type="entry name" value="GLUTAMATE--TRNA LIGASE, MITOCHONDRIAL-RELATED"/>
    <property type="match status" value="1"/>
</dbReference>
<proteinExistence type="inferred from homology"/>
<comment type="subcellular location">
    <subcellularLocation>
        <location evidence="7">Cytoplasm</location>
    </subcellularLocation>
</comment>
<dbReference type="CDD" id="cd00808">
    <property type="entry name" value="GluRS_core"/>
    <property type="match status" value="1"/>
</dbReference>
<dbReference type="SUPFAM" id="SSF48163">
    <property type="entry name" value="An anticodon-binding domain of class I aminoacyl-tRNA synthetases"/>
    <property type="match status" value="1"/>
</dbReference>
<comment type="catalytic activity">
    <reaction evidence="7">
        <text>tRNA(Glu) + L-glutamate + ATP = L-glutamyl-tRNA(Glu) + AMP + diphosphate</text>
        <dbReference type="Rhea" id="RHEA:23540"/>
        <dbReference type="Rhea" id="RHEA-COMP:9663"/>
        <dbReference type="Rhea" id="RHEA-COMP:9680"/>
        <dbReference type="ChEBI" id="CHEBI:29985"/>
        <dbReference type="ChEBI" id="CHEBI:30616"/>
        <dbReference type="ChEBI" id="CHEBI:33019"/>
        <dbReference type="ChEBI" id="CHEBI:78442"/>
        <dbReference type="ChEBI" id="CHEBI:78520"/>
        <dbReference type="ChEBI" id="CHEBI:456215"/>
        <dbReference type="EC" id="6.1.1.17"/>
    </reaction>
</comment>
<keyword evidence="6 7" id="KW-0030">Aminoacyl-tRNA synthetase</keyword>
<evidence type="ECO:0000259" key="9">
    <source>
        <dbReference type="Pfam" id="PF19269"/>
    </source>
</evidence>
<dbReference type="EMBL" id="BNJJ01000005">
    <property type="protein sequence ID" value="GHO84264.1"/>
    <property type="molecule type" value="Genomic_DNA"/>
</dbReference>
<dbReference type="Proteomes" id="UP000635565">
    <property type="component" value="Unassembled WGS sequence"/>
</dbReference>
<dbReference type="InterPro" id="IPR004527">
    <property type="entry name" value="Glu-tRNA-ligase_bac/mito"/>
</dbReference>
<dbReference type="InterPro" id="IPR000924">
    <property type="entry name" value="Glu/Gln-tRNA-synth"/>
</dbReference>
<comment type="function">
    <text evidence="7">Catalyzes the attachment of glutamate to tRNA(Glu) in a two-step reaction: glutamate is first activated by ATP to form Glu-AMP and then transferred to the acceptor end of tRNA(Glu).</text>
</comment>
<dbReference type="InterPro" id="IPR008925">
    <property type="entry name" value="aa_tRNA-synth_I_cd-bd_sf"/>
</dbReference>
<evidence type="ECO:0000256" key="7">
    <source>
        <dbReference type="HAMAP-Rule" id="MF_00022"/>
    </source>
</evidence>
<comment type="similarity">
    <text evidence="1 7">Belongs to the class-I aminoacyl-tRNA synthetase family. Glutamate--tRNA ligase type 1 subfamily.</text>
</comment>
<accession>A0ABQ3VEX3</accession>
<dbReference type="InterPro" id="IPR014729">
    <property type="entry name" value="Rossmann-like_a/b/a_fold"/>
</dbReference>
<evidence type="ECO:0000313" key="11">
    <source>
        <dbReference type="Proteomes" id="UP000635565"/>
    </source>
</evidence>
<dbReference type="GO" id="GO:0016874">
    <property type="term" value="F:ligase activity"/>
    <property type="evidence" value="ECO:0007669"/>
    <property type="project" value="UniProtKB-KW"/>
</dbReference>
<dbReference type="NCBIfam" id="TIGR00464">
    <property type="entry name" value="gltX_bact"/>
    <property type="match status" value="1"/>
</dbReference>
<comment type="caution">
    <text evidence="10">The sequence shown here is derived from an EMBL/GenBank/DDBJ whole genome shotgun (WGS) entry which is preliminary data.</text>
</comment>
<dbReference type="PANTHER" id="PTHR43311">
    <property type="entry name" value="GLUTAMATE--TRNA LIGASE"/>
    <property type="match status" value="1"/>
</dbReference>
<evidence type="ECO:0000256" key="4">
    <source>
        <dbReference type="ARBA" id="ARBA00022840"/>
    </source>
</evidence>
<dbReference type="InterPro" id="IPR049940">
    <property type="entry name" value="GluQ/Sye"/>
</dbReference>
<comment type="caution">
    <text evidence="7">Lacks conserved residue(s) required for the propagation of feature annotation.</text>
</comment>
<dbReference type="Gene3D" id="3.40.50.620">
    <property type="entry name" value="HUPs"/>
    <property type="match status" value="1"/>
</dbReference>
<dbReference type="Pfam" id="PF19269">
    <property type="entry name" value="Anticodon_2"/>
    <property type="match status" value="1"/>
</dbReference>
<dbReference type="EC" id="6.1.1.17" evidence="7"/>
<evidence type="ECO:0000259" key="8">
    <source>
        <dbReference type="Pfam" id="PF00749"/>
    </source>
</evidence>
<dbReference type="InterPro" id="IPR045462">
    <property type="entry name" value="aa-tRNA-synth_I_cd-bd"/>
</dbReference>
<reference evidence="10 11" key="1">
    <citation type="journal article" date="2021" name="Int. J. Syst. Evol. Microbiol.">
        <title>Reticulibacter mediterranei gen. nov., sp. nov., within the new family Reticulibacteraceae fam. nov., and Ktedonospora formicarum gen. nov., sp. nov., Ktedonobacter robiniae sp. nov., Dictyobacter formicarum sp. nov. and Dictyobacter arantiisoli sp. nov., belonging to the class Ktedonobacteria.</title>
        <authorList>
            <person name="Yabe S."/>
            <person name="Zheng Y."/>
            <person name="Wang C.M."/>
            <person name="Sakai Y."/>
            <person name="Abe K."/>
            <person name="Yokota A."/>
            <person name="Donadio S."/>
            <person name="Cavaletti L."/>
            <person name="Monciardini P."/>
        </authorList>
    </citation>
    <scope>NUCLEOTIDE SEQUENCE [LARGE SCALE GENOMIC DNA]</scope>
    <source>
        <strain evidence="10 11">SOSP1-9</strain>
    </source>
</reference>
<dbReference type="RefSeq" id="WP_201361888.1">
    <property type="nucleotide sequence ID" value="NZ_BNJJ01000005.1"/>
</dbReference>
<keyword evidence="7" id="KW-0963">Cytoplasm</keyword>
<evidence type="ECO:0000313" key="10">
    <source>
        <dbReference type="EMBL" id="GHO84264.1"/>
    </source>
</evidence>
<keyword evidence="3 7" id="KW-0547">Nucleotide-binding</keyword>
<name>A0ABQ3VEX3_9CHLR</name>
<comment type="subunit">
    <text evidence="7">Monomer.</text>
</comment>
<keyword evidence="11" id="KW-1185">Reference proteome</keyword>
<feature type="domain" description="Glutamyl/glutaminyl-tRNA synthetase class Ib catalytic" evidence="8">
    <location>
        <begin position="21"/>
        <end position="334"/>
    </location>
</feature>
<feature type="short sequence motif" description="'HIGH' region" evidence="7">
    <location>
        <begin position="26"/>
        <end position="36"/>
    </location>
</feature>
<keyword evidence="5 7" id="KW-0648">Protein biosynthesis</keyword>
<feature type="domain" description="Aminoacyl-tRNA synthetase class I anticodon-binding" evidence="9">
    <location>
        <begin position="349"/>
        <end position="503"/>
    </location>
</feature>
<dbReference type="InterPro" id="IPR020751">
    <property type="entry name" value="aa-tRNA-synth_I_codon-bd_sub2"/>
</dbReference>
<organism evidence="10 11">
    <name type="scientific">Dictyobacter formicarum</name>
    <dbReference type="NCBI Taxonomy" id="2778368"/>
    <lineage>
        <taxon>Bacteria</taxon>
        <taxon>Bacillati</taxon>
        <taxon>Chloroflexota</taxon>
        <taxon>Ktedonobacteria</taxon>
        <taxon>Ktedonobacterales</taxon>
        <taxon>Dictyobacteraceae</taxon>
        <taxon>Dictyobacter</taxon>
    </lineage>
</organism>
<protein>
    <recommendedName>
        <fullName evidence="7">Glutamate--tRNA ligase</fullName>
        <ecNumber evidence="7">6.1.1.17</ecNumber>
    </recommendedName>
    <alternativeName>
        <fullName evidence="7">Glutamyl-tRNA synthetase</fullName>
        <shortName evidence="7">GluRS</shortName>
    </alternativeName>
</protein>
<dbReference type="Pfam" id="PF00749">
    <property type="entry name" value="tRNA-synt_1c"/>
    <property type="match status" value="1"/>
</dbReference>
<dbReference type="HAMAP" id="MF_00022">
    <property type="entry name" value="Glu_tRNA_synth_type1"/>
    <property type="match status" value="1"/>
</dbReference>
<keyword evidence="4 7" id="KW-0067">ATP-binding</keyword>
<dbReference type="InterPro" id="IPR033910">
    <property type="entry name" value="GluRS_core"/>
</dbReference>
<dbReference type="SUPFAM" id="SSF52374">
    <property type="entry name" value="Nucleotidylyl transferase"/>
    <property type="match status" value="1"/>
</dbReference>
<gene>
    <name evidence="10" type="primary">gltX_2</name>
    <name evidence="7" type="synonym">gltX</name>
    <name evidence="10" type="ORF">KSZ_22700</name>
</gene>
<dbReference type="PRINTS" id="PR00987">
    <property type="entry name" value="TRNASYNTHGLU"/>
</dbReference>
<dbReference type="Gene3D" id="1.10.10.350">
    <property type="match status" value="1"/>
</dbReference>